<evidence type="ECO:0000256" key="2">
    <source>
        <dbReference type="SAM" id="MobiDB-lite"/>
    </source>
</evidence>
<reference evidence="3" key="1">
    <citation type="submission" date="2021-04" db="EMBL/GenBank/DDBJ databases">
        <authorList>
            <consortium name="Molecular Ecology Group"/>
        </authorList>
    </citation>
    <scope>NUCLEOTIDE SEQUENCE</scope>
</reference>
<organism evidence="3 4">
    <name type="scientific">Candidula unifasciata</name>
    <dbReference type="NCBI Taxonomy" id="100452"/>
    <lineage>
        <taxon>Eukaryota</taxon>
        <taxon>Metazoa</taxon>
        <taxon>Spiralia</taxon>
        <taxon>Lophotrochozoa</taxon>
        <taxon>Mollusca</taxon>
        <taxon>Gastropoda</taxon>
        <taxon>Heterobranchia</taxon>
        <taxon>Euthyneura</taxon>
        <taxon>Panpulmonata</taxon>
        <taxon>Eupulmonata</taxon>
        <taxon>Stylommatophora</taxon>
        <taxon>Helicina</taxon>
        <taxon>Helicoidea</taxon>
        <taxon>Geomitridae</taxon>
        <taxon>Candidula</taxon>
    </lineage>
</organism>
<proteinExistence type="predicted"/>
<accession>A0A8S3YN62</accession>
<gene>
    <name evidence="3" type="ORF">CUNI_LOCUS2473</name>
</gene>
<dbReference type="Proteomes" id="UP000678393">
    <property type="component" value="Unassembled WGS sequence"/>
</dbReference>
<dbReference type="AlphaFoldDB" id="A0A8S3YN62"/>
<evidence type="ECO:0000256" key="1">
    <source>
        <dbReference type="SAM" id="Coils"/>
    </source>
</evidence>
<feature type="coiled-coil region" evidence="1">
    <location>
        <begin position="5"/>
        <end position="32"/>
    </location>
</feature>
<feature type="compositionally biased region" description="Polar residues" evidence="2">
    <location>
        <begin position="317"/>
        <end position="331"/>
    </location>
</feature>
<evidence type="ECO:0000313" key="3">
    <source>
        <dbReference type="EMBL" id="CAG5116915.1"/>
    </source>
</evidence>
<feature type="region of interest" description="Disordered" evidence="2">
    <location>
        <begin position="859"/>
        <end position="894"/>
    </location>
</feature>
<dbReference type="EMBL" id="CAJHNH020000321">
    <property type="protein sequence ID" value="CAG5116915.1"/>
    <property type="molecule type" value="Genomic_DNA"/>
</dbReference>
<comment type="caution">
    <text evidence="3">The sequence shown here is derived from an EMBL/GenBank/DDBJ whole genome shotgun (WGS) entry which is preliminary data.</text>
</comment>
<name>A0A8S3YN62_9EUPU</name>
<sequence>MREDLQQAQKHNVELMKQNKKLKKEIQELKQNPMVEKFTEVKDHVENLKNKMYILSSVASGAAETIVELSQMCSSGKPMETSSNMTTACSLLHDSGDVSLTDATCSAPAVSESTLKKAFPDVIKHKRAHKEKHPLPTHCKQKVCPHFSKDDTAANSECTESWSFCNVVASLSPSSVCNCENTRVNYTEKRREQDTYTTKTTAQFETRKNTESAHSAHKDQMLEAWVAASRLHTKGSTLDNEMPFYNSPNSGSGDKPQSTCNAERVSQNSPEIAELRKSPATPNPQRKIGHQQENRPKSRSPSSRREESPVTIPFTGNVKSNKSLQKPTTSGFKRRPLSFHKIKLKKCDGLNNTANQHLNVKHWGLCSSAVCNKDKNNIESGFSKSASHKVGGQESAAKATFLTSVSTRISKSQKLKKGANKMCKNSLTGFPKTKLKTGQQKLAEQFPVFLNAEKQKLGNVLSMPADKSTFPLPSFKNTNETLSTKYETFTVDRLSNINLCSLSNKQVQLEGNLVHSEMLKDISPSEEDVHSKRHAQHTQLNDCEYSTVGTSQDVFDEENSIPSTLEYPSCIKADCHHHGDNVFQKRCLERLGDDVKHNELSVQTSNDYSNKWSTKNNGVSSTDLSKYNEFKNADTNIGGSENYHRSAVNCTLPDQQNLSSGTQRQINIPVERRDQNVVTDTHNDRNSMYCYTRAHSAVLKREKSGEGRDITRDVDIVCYSNGCKINTLMKTTKRRPHSVAGNRSKTNIFESEIKFKTINSNIKSCFVPINVSCKEGDKIHASREGTKGNYNIVSRFRPVNETSQDSSRKCKRNFRRILHSRTDRSMSLGVFSRSVASNEKAQLKHLAWTNCNAAVESRETTVSKNASEESDSNKTLQAETSQDGQASNDVSTYKSCNTEMLNETHTDSLGYHWPPSVFNQDNS</sequence>
<feature type="compositionally biased region" description="Polar residues" evidence="2">
    <location>
        <begin position="246"/>
        <end position="270"/>
    </location>
</feature>
<feature type="compositionally biased region" description="Polar residues" evidence="2">
    <location>
        <begin position="873"/>
        <end position="894"/>
    </location>
</feature>
<protein>
    <submittedName>
        <fullName evidence="3">Uncharacterized protein</fullName>
    </submittedName>
</protein>
<keyword evidence="1" id="KW-0175">Coiled coil</keyword>
<keyword evidence="4" id="KW-1185">Reference proteome</keyword>
<feature type="region of interest" description="Disordered" evidence="2">
    <location>
        <begin position="237"/>
        <end position="336"/>
    </location>
</feature>
<evidence type="ECO:0000313" key="4">
    <source>
        <dbReference type="Proteomes" id="UP000678393"/>
    </source>
</evidence>